<feature type="transmembrane region" description="Helical" evidence="1">
    <location>
        <begin position="46"/>
        <end position="67"/>
    </location>
</feature>
<dbReference type="EMBL" id="BMFH01000001">
    <property type="protein sequence ID" value="GGD45954.1"/>
    <property type="molecule type" value="Genomic_DNA"/>
</dbReference>
<dbReference type="SUPFAM" id="SSF55874">
    <property type="entry name" value="ATPase domain of HSP90 chaperone/DNA topoisomerase II/histidine kinase"/>
    <property type="match status" value="1"/>
</dbReference>
<keyword evidence="1" id="KW-1133">Transmembrane helix</keyword>
<gene>
    <name evidence="3" type="ORF">GCM10011361_11150</name>
</gene>
<organism evidence="3 4">
    <name type="scientific">Muriicola marianensis</name>
    <dbReference type="NCBI Taxonomy" id="1324801"/>
    <lineage>
        <taxon>Bacteria</taxon>
        <taxon>Pseudomonadati</taxon>
        <taxon>Bacteroidota</taxon>
        <taxon>Flavobacteriia</taxon>
        <taxon>Flavobacteriales</taxon>
        <taxon>Flavobacteriaceae</taxon>
        <taxon>Muriicola</taxon>
    </lineage>
</organism>
<accession>A0ABQ1QWN8</accession>
<feature type="transmembrane region" description="Helical" evidence="1">
    <location>
        <begin position="16"/>
        <end position="34"/>
    </location>
</feature>
<evidence type="ECO:0000313" key="3">
    <source>
        <dbReference type="EMBL" id="GGD45954.1"/>
    </source>
</evidence>
<dbReference type="PANTHER" id="PTHR34220">
    <property type="entry name" value="SENSOR HISTIDINE KINASE YPDA"/>
    <property type="match status" value="1"/>
</dbReference>
<evidence type="ECO:0000313" key="4">
    <source>
        <dbReference type="Proteomes" id="UP000625780"/>
    </source>
</evidence>
<dbReference type="Gene3D" id="3.30.565.10">
    <property type="entry name" value="Histidine kinase-like ATPase, C-terminal domain"/>
    <property type="match status" value="1"/>
</dbReference>
<dbReference type="InterPro" id="IPR050640">
    <property type="entry name" value="Bact_2-comp_sensor_kinase"/>
</dbReference>
<evidence type="ECO:0000259" key="2">
    <source>
        <dbReference type="Pfam" id="PF06580"/>
    </source>
</evidence>
<evidence type="ECO:0000256" key="1">
    <source>
        <dbReference type="SAM" id="Phobius"/>
    </source>
</evidence>
<dbReference type="Pfam" id="PF06580">
    <property type="entry name" value="His_kinase"/>
    <property type="match status" value="1"/>
</dbReference>
<dbReference type="InterPro" id="IPR036890">
    <property type="entry name" value="HATPase_C_sf"/>
</dbReference>
<feature type="transmembrane region" description="Helical" evidence="1">
    <location>
        <begin position="76"/>
        <end position="97"/>
    </location>
</feature>
<dbReference type="GO" id="GO:0016301">
    <property type="term" value="F:kinase activity"/>
    <property type="evidence" value="ECO:0007669"/>
    <property type="project" value="UniProtKB-KW"/>
</dbReference>
<proteinExistence type="predicted"/>
<dbReference type="RefSeq" id="WP_188369695.1">
    <property type="nucleotide sequence ID" value="NZ_BMFH01000001.1"/>
</dbReference>
<keyword evidence="1" id="KW-0472">Membrane</keyword>
<dbReference type="InterPro" id="IPR010559">
    <property type="entry name" value="Sig_transdc_His_kin_internal"/>
</dbReference>
<feature type="transmembrane region" description="Helical" evidence="1">
    <location>
        <begin position="109"/>
        <end position="128"/>
    </location>
</feature>
<reference evidence="4" key="1">
    <citation type="journal article" date="2019" name="Int. J. Syst. Evol. Microbiol.">
        <title>The Global Catalogue of Microorganisms (GCM) 10K type strain sequencing project: providing services to taxonomists for standard genome sequencing and annotation.</title>
        <authorList>
            <consortium name="The Broad Institute Genomics Platform"/>
            <consortium name="The Broad Institute Genome Sequencing Center for Infectious Disease"/>
            <person name="Wu L."/>
            <person name="Ma J."/>
        </authorList>
    </citation>
    <scope>NUCLEOTIDE SEQUENCE [LARGE SCALE GENOMIC DNA]</scope>
    <source>
        <strain evidence="4">CGMCC 1.12606</strain>
    </source>
</reference>
<sequence length="352" mass="41063">MNTAELKISGSYHRPLVFNAILWSVIFLVLLYSFSHFNSPKKIDYIYTGSFLVTIIIPVLINLYLIIPIFLKKERYLLFALFFVINILAFTLFNRWVFNSLIDYVFPDYFFISYYSIPELTGIFFLFLTGTSLLKLAEDWIHFNTAENRQLKIKNQQIQMQLASLRAQINPHFLFNSLNVIYALALENKKTTKDAIVQLSEVLRYIIYDSNTSRVTLKEEVLLLKNFIGFQKYRKKEGDKIQFREDVENEDFSIYPMLLLPLVENSFKHGVPGKEDENFISIDFIQKGEEFHFRIENHISGDTEGSNGGYSGVGLTNLKKNLEIVYPDTHELEIKRNNNVFSVSLKLFRDAS</sequence>
<feature type="domain" description="Signal transduction histidine kinase internal region" evidence="2">
    <location>
        <begin position="160"/>
        <end position="236"/>
    </location>
</feature>
<comment type="caution">
    <text evidence="3">The sequence shown here is derived from an EMBL/GenBank/DDBJ whole genome shotgun (WGS) entry which is preliminary data.</text>
</comment>
<keyword evidence="4" id="KW-1185">Reference proteome</keyword>
<keyword evidence="3" id="KW-0418">Kinase</keyword>
<name>A0ABQ1QWN8_9FLAO</name>
<protein>
    <submittedName>
        <fullName evidence="3">Histidine kinase</fullName>
    </submittedName>
</protein>
<keyword evidence="1" id="KW-0812">Transmembrane</keyword>
<dbReference type="Proteomes" id="UP000625780">
    <property type="component" value="Unassembled WGS sequence"/>
</dbReference>
<dbReference type="PANTHER" id="PTHR34220:SF7">
    <property type="entry name" value="SENSOR HISTIDINE KINASE YPDA"/>
    <property type="match status" value="1"/>
</dbReference>
<keyword evidence="3" id="KW-0808">Transferase</keyword>